<keyword evidence="5" id="KW-0964">Secreted</keyword>
<comment type="subcellular location">
    <subcellularLocation>
        <location evidence="2">Secreted</location>
    </subcellularLocation>
</comment>
<proteinExistence type="inferred from homology"/>
<keyword evidence="9" id="KW-1133">Transmembrane helix</keyword>
<dbReference type="GO" id="GO:0000272">
    <property type="term" value="P:polysaccharide catabolic process"/>
    <property type="evidence" value="ECO:0007669"/>
    <property type="project" value="InterPro"/>
</dbReference>
<dbReference type="AlphaFoldDB" id="A0A396JXM0"/>
<dbReference type="EC" id="3.2.1.78" evidence="4"/>
<accession>A0A396JXM0</accession>
<keyword evidence="9" id="KW-0472">Membrane</keyword>
<evidence type="ECO:0000256" key="1">
    <source>
        <dbReference type="ARBA" id="ARBA00001678"/>
    </source>
</evidence>
<keyword evidence="8 12" id="KW-0326">Glycosidase</keyword>
<dbReference type="InterPro" id="IPR017853">
    <property type="entry name" value="GH"/>
</dbReference>
<name>A0A396JXM0_MEDTR</name>
<keyword evidence="6 10" id="KW-0732">Signal</keyword>
<dbReference type="GO" id="GO:0016985">
    <property type="term" value="F:mannan endo-1,4-beta-mannosidase activity"/>
    <property type="evidence" value="ECO:0007669"/>
    <property type="project" value="UniProtKB-EC"/>
</dbReference>
<evidence type="ECO:0000256" key="6">
    <source>
        <dbReference type="ARBA" id="ARBA00022729"/>
    </source>
</evidence>
<dbReference type="Proteomes" id="UP000265566">
    <property type="component" value="Chromosome 1"/>
</dbReference>
<dbReference type="PANTHER" id="PTHR31451">
    <property type="match status" value="1"/>
</dbReference>
<evidence type="ECO:0000256" key="3">
    <source>
        <dbReference type="ARBA" id="ARBA00005641"/>
    </source>
</evidence>
<evidence type="ECO:0000256" key="7">
    <source>
        <dbReference type="ARBA" id="ARBA00022801"/>
    </source>
</evidence>
<dbReference type="InterPro" id="IPR001547">
    <property type="entry name" value="Glyco_hydro_5"/>
</dbReference>
<organism evidence="12">
    <name type="scientific">Medicago truncatula</name>
    <name type="common">Barrel medic</name>
    <name type="synonym">Medicago tribuloides</name>
    <dbReference type="NCBI Taxonomy" id="3880"/>
    <lineage>
        <taxon>Eukaryota</taxon>
        <taxon>Viridiplantae</taxon>
        <taxon>Streptophyta</taxon>
        <taxon>Embryophyta</taxon>
        <taxon>Tracheophyta</taxon>
        <taxon>Spermatophyta</taxon>
        <taxon>Magnoliopsida</taxon>
        <taxon>eudicotyledons</taxon>
        <taxon>Gunneridae</taxon>
        <taxon>Pentapetalae</taxon>
        <taxon>rosids</taxon>
        <taxon>fabids</taxon>
        <taxon>Fabales</taxon>
        <taxon>Fabaceae</taxon>
        <taxon>Papilionoideae</taxon>
        <taxon>50 kb inversion clade</taxon>
        <taxon>NPAAA clade</taxon>
        <taxon>Hologalegina</taxon>
        <taxon>IRL clade</taxon>
        <taxon>Trifolieae</taxon>
        <taxon>Medicago</taxon>
    </lineage>
</organism>
<evidence type="ECO:0000259" key="11">
    <source>
        <dbReference type="Pfam" id="PF26410"/>
    </source>
</evidence>
<comment type="caution">
    <text evidence="12">The sequence shown here is derived from an EMBL/GenBank/DDBJ whole genome shotgun (WGS) entry which is preliminary data.</text>
</comment>
<sequence>MGFQILVWTFLVTLAVIQHGNTQKVNVGVGFVQRKGIHFLMNGKTHYVNGFNSHWLMIMAADLSTRPKVTSAFQQASQHGLNVGRTWAFNDGGYKALQISPGFYDETVFQGLDFVISEASKYGVKLILSLANNWNNFGGKNKYVQWAREHGHNIKNDDDFFTHPLVKQYYKNHVKVVLTRKNTISGVLVLYKDDPTIFAWELMNEPRVHDFGKSIQNWISEMVPYVKSLDGNHLLEIGLEGFYGETMPEKKQLRHSDEAAKGVFFDKWIGAHIQDANTILVKPIIVQEFGTFSRLPGYRTDQRDSYFNKIYSAISTSAISGGSCAGGIFWQLMSQGMDGYGDGYEVVLKNNPSTAEVIRQQSLKMSNIKYVAGRFTSLIVMCMCWIVCNALNYVFLFLAPLCLIP</sequence>
<dbReference type="Gramene" id="rna4912">
    <property type="protein sequence ID" value="RHN80928.1"/>
    <property type="gene ID" value="gene4912"/>
</dbReference>
<evidence type="ECO:0000256" key="2">
    <source>
        <dbReference type="ARBA" id="ARBA00004613"/>
    </source>
</evidence>
<evidence type="ECO:0000256" key="8">
    <source>
        <dbReference type="ARBA" id="ARBA00023295"/>
    </source>
</evidence>
<dbReference type="SUPFAM" id="SSF51445">
    <property type="entry name" value="(Trans)glycosidases"/>
    <property type="match status" value="1"/>
</dbReference>
<reference evidence="12" key="1">
    <citation type="journal article" date="2018" name="Nat. Plants">
        <title>Whole-genome landscape of Medicago truncatula symbiotic genes.</title>
        <authorList>
            <person name="Pecrix Y."/>
            <person name="Gamas P."/>
            <person name="Carrere S."/>
        </authorList>
    </citation>
    <scope>NUCLEOTIDE SEQUENCE</scope>
    <source>
        <tissue evidence="12">Leaves</tissue>
    </source>
</reference>
<dbReference type="EMBL" id="PSQE01000001">
    <property type="protein sequence ID" value="RHN80928.1"/>
    <property type="molecule type" value="Genomic_DNA"/>
</dbReference>
<evidence type="ECO:0000256" key="10">
    <source>
        <dbReference type="SAM" id="SignalP"/>
    </source>
</evidence>
<keyword evidence="9" id="KW-0812">Transmembrane</keyword>
<comment type="similarity">
    <text evidence="3">Belongs to the glycosyl hydrolase 5 (cellulase A) family.</text>
</comment>
<dbReference type="GO" id="GO:0005576">
    <property type="term" value="C:extracellular region"/>
    <property type="evidence" value="ECO:0007669"/>
    <property type="project" value="UniProtKB-SubCell"/>
</dbReference>
<evidence type="ECO:0000313" key="12">
    <source>
        <dbReference type="EMBL" id="RHN80928.1"/>
    </source>
</evidence>
<dbReference type="Pfam" id="PF26410">
    <property type="entry name" value="GH5_mannosidase"/>
    <property type="match status" value="1"/>
</dbReference>
<keyword evidence="7 12" id="KW-0378">Hydrolase</keyword>
<evidence type="ECO:0000256" key="9">
    <source>
        <dbReference type="SAM" id="Phobius"/>
    </source>
</evidence>
<gene>
    <name evidence="12" type="ORF">MtrunA17_Chr1g0193541</name>
</gene>
<feature type="domain" description="Glycoside hydrolase family 5" evidence="11">
    <location>
        <begin position="31"/>
        <end position="257"/>
    </location>
</feature>
<comment type="catalytic activity">
    <reaction evidence="1">
        <text>Random hydrolysis of (1-&gt;4)-beta-D-mannosidic linkages in mannans, galactomannans and glucomannans.</text>
        <dbReference type="EC" id="3.2.1.78"/>
    </reaction>
</comment>
<evidence type="ECO:0000256" key="5">
    <source>
        <dbReference type="ARBA" id="ARBA00022525"/>
    </source>
</evidence>
<dbReference type="PANTHER" id="PTHR31451:SF39">
    <property type="entry name" value="MANNAN ENDO-1,4-BETA-MANNOSIDASE 1"/>
    <property type="match status" value="1"/>
</dbReference>
<dbReference type="Gene3D" id="3.20.20.80">
    <property type="entry name" value="Glycosidases"/>
    <property type="match status" value="1"/>
</dbReference>
<evidence type="ECO:0000256" key="4">
    <source>
        <dbReference type="ARBA" id="ARBA00012706"/>
    </source>
</evidence>
<dbReference type="InterPro" id="IPR045053">
    <property type="entry name" value="MAN-like"/>
</dbReference>
<protein>
    <recommendedName>
        <fullName evidence="4">mannan endo-1,4-beta-mannosidase</fullName>
        <ecNumber evidence="4">3.2.1.78</ecNumber>
    </recommendedName>
</protein>
<feature type="signal peptide" evidence="10">
    <location>
        <begin position="1"/>
        <end position="22"/>
    </location>
</feature>
<feature type="transmembrane region" description="Helical" evidence="9">
    <location>
        <begin position="378"/>
        <end position="404"/>
    </location>
</feature>
<feature type="chain" id="PRO_5017393981" description="mannan endo-1,4-beta-mannosidase" evidence="10">
    <location>
        <begin position="23"/>
        <end position="405"/>
    </location>
</feature>